<keyword evidence="4" id="KW-0418">Kinase</keyword>
<keyword evidence="5" id="KW-0143">Chaperone</keyword>
<evidence type="ECO:0000313" key="7">
    <source>
        <dbReference type="EMBL" id="ADW71329.1"/>
    </source>
</evidence>
<evidence type="ECO:0000313" key="8">
    <source>
        <dbReference type="Proteomes" id="UP000000343"/>
    </source>
</evidence>
<dbReference type="PANTHER" id="PTHR43304">
    <property type="entry name" value="PHYTOCHROME-LIKE PROTEIN CPH1"/>
    <property type="match status" value="1"/>
</dbReference>
<keyword evidence="5" id="KW-0133">Cell shape</keyword>
<dbReference type="CDD" id="cd22533">
    <property type="entry name" value="KH-II_YlqC-like"/>
    <property type="match status" value="1"/>
</dbReference>
<dbReference type="InterPro" id="IPR035965">
    <property type="entry name" value="PAS-like_dom_sf"/>
</dbReference>
<dbReference type="GO" id="GO:0003723">
    <property type="term" value="F:RNA binding"/>
    <property type="evidence" value="ECO:0007669"/>
    <property type="project" value="UniProtKB-UniRule"/>
</dbReference>
<dbReference type="InterPro" id="IPR013655">
    <property type="entry name" value="PAS_fold_3"/>
</dbReference>
<comment type="function">
    <text evidence="5">A probable RNA chaperone. Forms a complex with KhpB which binds to cellular RNA and controls its expression. Plays a role in peptidoglycan (PG) homeostasis and cell length regulation.</text>
</comment>
<keyword evidence="2" id="KW-0597">Phosphoprotein</keyword>
<evidence type="ECO:0000256" key="5">
    <source>
        <dbReference type="HAMAP-Rule" id="MF_00088"/>
    </source>
</evidence>
<feature type="domain" description="PAC" evidence="6">
    <location>
        <begin position="252"/>
        <end position="304"/>
    </location>
</feature>
<comment type="subcellular location">
    <subcellularLocation>
        <location evidence="5">Cytoplasm</location>
    </subcellularLocation>
</comment>
<keyword evidence="8" id="KW-1185">Reference proteome</keyword>
<sequence>MKKSENVSASGLSACARIVGASEMAGRVRNYIWRDTLLGPIEGWPHALVSSVNLALNSSVAAALYWGPELIFICNDASVRMMGDYLNDFLGLSAEKLWMEHWPNVEQQFRAVLTNGESFTGEGVPFTFKRANPSDEIHFTYSLSPIYDEGSVVGIYRTLDDMTGQVVAMRNLAEANERLRMALTAGCLGVWDWHIHTGIVYADETTAKLYSIDPNEAGTGVSNKLFERMLHLDDIAPLSDAIIGCITTGKEYSVDVRVNRGDGSYRWVRSMGRCVYDKNGHAYRVTGLKSDVTDLRRSESKPQAAQGTLLPIEAWEKLPLHMQSLLRGTLPFLVDSPDQIRLVVVPDVNGTQISLRVAATDLGKAIGKQGRTIRAFRTILQAVNGIGEHRYSIDIESRAASDSNQA</sequence>
<keyword evidence="5" id="KW-0694">RNA-binding</keyword>
<dbReference type="Pfam" id="PF08447">
    <property type="entry name" value="PAS_3"/>
    <property type="match status" value="1"/>
</dbReference>
<evidence type="ECO:0000256" key="4">
    <source>
        <dbReference type="ARBA" id="ARBA00022777"/>
    </source>
</evidence>
<keyword evidence="7" id="KW-0614">Plasmid</keyword>
<dbReference type="GO" id="GO:0071555">
    <property type="term" value="P:cell wall organization"/>
    <property type="evidence" value="ECO:0007669"/>
    <property type="project" value="UniProtKB-KW"/>
</dbReference>
<dbReference type="EMBL" id="CP002483">
    <property type="protein sequence ID" value="ADW71329.1"/>
    <property type="molecule type" value="Genomic_DNA"/>
</dbReference>
<keyword evidence="5" id="KW-0963">Cytoplasm</keyword>
<dbReference type="Gene3D" id="3.30.450.20">
    <property type="entry name" value="PAS domain"/>
    <property type="match status" value="2"/>
</dbReference>
<dbReference type="GO" id="GO:0004673">
    <property type="term" value="F:protein histidine kinase activity"/>
    <property type="evidence" value="ECO:0007669"/>
    <property type="project" value="UniProtKB-EC"/>
</dbReference>
<keyword evidence="5" id="KW-0961">Cell wall biogenesis/degradation</keyword>
<evidence type="ECO:0000256" key="2">
    <source>
        <dbReference type="ARBA" id="ARBA00022553"/>
    </source>
</evidence>
<dbReference type="HAMAP" id="MF_00088">
    <property type="entry name" value="KhpA"/>
    <property type="match status" value="1"/>
</dbReference>
<comment type="catalytic activity">
    <reaction evidence="1">
        <text>ATP + protein L-histidine = ADP + protein N-phospho-L-histidine.</text>
        <dbReference type="EC" id="2.7.13.3"/>
    </reaction>
</comment>
<dbReference type="PANTHER" id="PTHR43304:SF1">
    <property type="entry name" value="PAC DOMAIN-CONTAINING PROTEIN"/>
    <property type="match status" value="1"/>
</dbReference>
<dbReference type="CDD" id="cd00130">
    <property type="entry name" value="PAS"/>
    <property type="match status" value="1"/>
</dbReference>
<dbReference type="Proteomes" id="UP000000343">
    <property type="component" value="Plasmid pACIX903"/>
</dbReference>
<dbReference type="AlphaFoldDB" id="E8X795"/>
<dbReference type="PROSITE" id="PS50113">
    <property type="entry name" value="PAC"/>
    <property type="match status" value="1"/>
</dbReference>
<dbReference type="Pfam" id="PF13426">
    <property type="entry name" value="PAS_9"/>
    <property type="match status" value="1"/>
</dbReference>
<evidence type="ECO:0000256" key="3">
    <source>
        <dbReference type="ARBA" id="ARBA00022679"/>
    </source>
</evidence>
<dbReference type="InterPro" id="IPR015946">
    <property type="entry name" value="KH_dom-like_a/b"/>
</dbReference>
<accession>E8X795</accession>
<dbReference type="Gene3D" id="3.30.300.20">
    <property type="match status" value="1"/>
</dbReference>
<dbReference type="SUPFAM" id="SSF54814">
    <property type="entry name" value="Prokaryotic type KH domain (KH-domain type II)"/>
    <property type="match status" value="1"/>
</dbReference>
<organism evidence="8">
    <name type="scientific">Granulicella tundricola (strain ATCC BAA-1859 / DSM 23138 / MP5ACTX9)</name>
    <dbReference type="NCBI Taxonomy" id="1198114"/>
    <lineage>
        <taxon>Bacteria</taxon>
        <taxon>Pseudomonadati</taxon>
        <taxon>Acidobacteriota</taxon>
        <taxon>Terriglobia</taxon>
        <taxon>Terriglobales</taxon>
        <taxon>Acidobacteriaceae</taxon>
        <taxon>Granulicella</taxon>
    </lineage>
</organism>
<dbReference type="KEGG" id="acm:AciX9_4377"/>
<proteinExistence type="inferred from homology"/>
<dbReference type="InterPro" id="IPR009019">
    <property type="entry name" value="KH_sf_prok-type"/>
</dbReference>
<geneLocation type="plasmid" evidence="7 8">
    <name>pACIX903</name>
</geneLocation>
<dbReference type="GO" id="GO:0009252">
    <property type="term" value="P:peptidoglycan biosynthetic process"/>
    <property type="evidence" value="ECO:0007669"/>
    <property type="project" value="UniProtKB-UniRule"/>
</dbReference>
<comment type="similarity">
    <text evidence="5">Belongs to the KhpA RNA-binding protein family.</text>
</comment>
<dbReference type="InterPro" id="IPR000014">
    <property type="entry name" value="PAS"/>
</dbReference>
<dbReference type="InterPro" id="IPR000700">
    <property type="entry name" value="PAS-assoc_C"/>
</dbReference>
<dbReference type="GO" id="GO:0008360">
    <property type="term" value="P:regulation of cell shape"/>
    <property type="evidence" value="ECO:0007669"/>
    <property type="project" value="UniProtKB-KW"/>
</dbReference>
<evidence type="ECO:0000256" key="1">
    <source>
        <dbReference type="ARBA" id="ARBA00000085"/>
    </source>
</evidence>
<dbReference type="HOGENOM" id="CLU_605151_0_0_0"/>
<name>E8X795_GRATM</name>
<evidence type="ECO:0000259" key="6">
    <source>
        <dbReference type="PROSITE" id="PS50113"/>
    </source>
</evidence>
<keyword evidence="3" id="KW-0808">Transferase</keyword>
<dbReference type="RefSeq" id="WP_013573048.1">
    <property type="nucleotide sequence ID" value="NC_015058.1"/>
</dbReference>
<comment type="subunit">
    <text evidence="5">Forms a complex with KhpB.</text>
</comment>
<dbReference type="Pfam" id="PF13083">
    <property type="entry name" value="KH_KhpA-B"/>
    <property type="match status" value="1"/>
</dbReference>
<dbReference type="InterPro" id="IPR020627">
    <property type="entry name" value="KhpA"/>
</dbReference>
<dbReference type="SUPFAM" id="SSF55785">
    <property type="entry name" value="PYP-like sensor domain (PAS domain)"/>
    <property type="match status" value="2"/>
</dbReference>
<protein>
    <recommendedName>
        <fullName evidence="5">RNA-binding protein KhpA</fullName>
    </recommendedName>
    <alternativeName>
        <fullName evidence="5">KH-domain protein A</fullName>
    </alternativeName>
</protein>
<dbReference type="GO" id="GO:0005737">
    <property type="term" value="C:cytoplasm"/>
    <property type="evidence" value="ECO:0007669"/>
    <property type="project" value="UniProtKB-SubCell"/>
</dbReference>
<gene>
    <name evidence="5" type="primary">khpA</name>
    <name evidence="7" type="ordered locus">AciX9_4377</name>
</gene>
<reference evidence="8" key="1">
    <citation type="submission" date="2011-01" db="EMBL/GenBank/DDBJ databases">
        <title>Complete sequence of plasmid3 of Acidobacterium sp. MP5ACTX9.</title>
        <authorList>
            <consortium name="US DOE Joint Genome Institute"/>
            <person name="Lucas S."/>
            <person name="Copeland A."/>
            <person name="Lapidus A."/>
            <person name="Cheng J.-F."/>
            <person name="Goodwin L."/>
            <person name="Pitluck S."/>
            <person name="Teshima H."/>
            <person name="Detter J.C."/>
            <person name="Han C."/>
            <person name="Tapia R."/>
            <person name="Land M."/>
            <person name="Hauser L."/>
            <person name="Kyrpides N."/>
            <person name="Ivanova N."/>
            <person name="Ovchinnikova G."/>
            <person name="Pagani I."/>
            <person name="Rawat S.R."/>
            <person name="Mannisto M."/>
            <person name="Haggblom M.M."/>
            <person name="Woyke T."/>
        </authorList>
    </citation>
    <scope>NUCLEOTIDE SEQUENCE [LARGE SCALE GENOMIC DNA]</scope>
    <source>
        <strain evidence="8">MP5ACTX9</strain>
        <plasmid evidence="8">Plasmid pACIX903</plasmid>
    </source>
</reference>
<dbReference type="InterPro" id="IPR052162">
    <property type="entry name" value="Sensor_kinase/Photoreceptor"/>
</dbReference>